<comment type="caution">
    <text evidence="5">The sequence shown here is derived from an EMBL/GenBank/DDBJ whole genome shotgun (WGS) entry which is preliminary data.</text>
</comment>
<gene>
    <name evidence="5" type="ORF">COT26_00645</name>
</gene>
<dbReference type="GO" id="GO:0005524">
    <property type="term" value="F:ATP binding"/>
    <property type="evidence" value="ECO:0007669"/>
    <property type="project" value="UniProtKB-KW"/>
</dbReference>
<sequence length="577" mass="65730">MSGIIFSIIPLRRVPPALSRLDYFLAEKQRIPEIGEVVDIPFGSKKIKGVVWKKLTSTALPSGKIKFFTPPNQPIKFSNYLLVLAEWISFNTLTPLNLVLMGMEIGSQNFNYRLDPVKPKPSLFLASDLETREALIKKWIQMISQETKPTLVLVPAYAYADFWIKYKIRNSIFLNSKLNKKEKAEAFSKLGQVKLIIATYSGLLYPLPKLGRVIIDQADDEGFFAFDQAPKIDIRAVAKETVYLHNAKLTILARWPSPTVLGFSPSKPYTILKAVKKPNIINRSLEDFKDKKELISQQIFNQLLPGRTFWLVFRRDEAGIYQCNDCKSPVTCPKCNLPLKVLQQGPPITLFCEKDKLRILAPEKCPNCQGVNFSLRRFGLKQYQKYLKNIFPEKKIAALDKNTVIEKDFLTAEHLIGTTAITNYPELRFENLVVINPETVLNSSEYRNEEAVINSIISVAQHLTGKSEFFIQTNNPGLSIAEKFTDLLNASEKMLEERKAFNYPPFGLLIVLNCNSKDKSLPPIPIEVENQLATKFEVIKSPDQWIIKGPVENKNWILKLLQENLDPSWLPVINPPY</sequence>
<dbReference type="GO" id="GO:0003677">
    <property type="term" value="F:DNA binding"/>
    <property type="evidence" value="ECO:0007669"/>
    <property type="project" value="UniProtKB-KW"/>
</dbReference>
<keyword evidence="1" id="KW-0547">Nucleotide-binding</keyword>
<dbReference type="AlphaFoldDB" id="A0A2H0YT94"/>
<dbReference type="Gene3D" id="3.40.1440.60">
    <property type="entry name" value="PriA, 3(prime) DNA-binding domain"/>
    <property type="match status" value="1"/>
</dbReference>
<protein>
    <recommendedName>
        <fullName evidence="4">Primosomal protein N' 3' DNA-binding domain-containing protein</fullName>
    </recommendedName>
</protein>
<keyword evidence="2" id="KW-0067">ATP-binding</keyword>
<name>A0A2H0YT94_9BACT</name>
<dbReference type="InterPro" id="IPR041222">
    <property type="entry name" value="PriA_3primeBD"/>
</dbReference>
<accession>A0A2H0YT94</accession>
<dbReference type="PANTHER" id="PTHR30580">
    <property type="entry name" value="PRIMOSOMAL PROTEIN N"/>
    <property type="match status" value="1"/>
</dbReference>
<evidence type="ECO:0000256" key="1">
    <source>
        <dbReference type="ARBA" id="ARBA00022741"/>
    </source>
</evidence>
<dbReference type="Proteomes" id="UP000236845">
    <property type="component" value="Unassembled WGS sequence"/>
</dbReference>
<dbReference type="InterPro" id="IPR027417">
    <property type="entry name" value="P-loop_NTPase"/>
</dbReference>
<dbReference type="GO" id="GO:0006310">
    <property type="term" value="P:DNA recombination"/>
    <property type="evidence" value="ECO:0007669"/>
    <property type="project" value="TreeGrafter"/>
</dbReference>
<evidence type="ECO:0000259" key="4">
    <source>
        <dbReference type="Pfam" id="PF17764"/>
    </source>
</evidence>
<dbReference type="Pfam" id="PF17764">
    <property type="entry name" value="PriA_3primeBD"/>
    <property type="match status" value="1"/>
</dbReference>
<dbReference type="Gene3D" id="3.40.50.300">
    <property type="entry name" value="P-loop containing nucleotide triphosphate hydrolases"/>
    <property type="match status" value="1"/>
</dbReference>
<evidence type="ECO:0000313" key="6">
    <source>
        <dbReference type="Proteomes" id="UP000236845"/>
    </source>
</evidence>
<dbReference type="PANTHER" id="PTHR30580:SF0">
    <property type="entry name" value="PRIMOSOMAL PROTEIN N"/>
    <property type="match status" value="1"/>
</dbReference>
<evidence type="ECO:0000313" key="5">
    <source>
        <dbReference type="EMBL" id="PIS40972.1"/>
    </source>
</evidence>
<proteinExistence type="predicted"/>
<dbReference type="GO" id="GO:0006302">
    <property type="term" value="P:double-strand break repair"/>
    <property type="evidence" value="ECO:0007669"/>
    <property type="project" value="TreeGrafter"/>
</dbReference>
<organism evidence="5 6">
    <name type="scientific">Candidatus Kerfeldbacteria bacterium CG08_land_8_20_14_0_20_43_14</name>
    <dbReference type="NCBI Taxonomy" id="2014246"/>
    <lineage>
        <taxon>Bacteria</taxon>
        <taxon>Candidatus Kerfeldiibacteriota</taxon>
    </lineage>
</organism>
<feature type="domain" description="Primosomal protein N' 3' DNA-binding" evidence="4">
    <location>
        <begin position="20"/>
        <end position="100"/>
    </location>
</feature>
<reference evidence="6" key="1">
    <citation type="submission" date="2017-09" db="EMBL/GenBank/DDBJ databases">
        <title>Depth-based differentiation of microbial function through sediment-hosted aquifers and enrichment of novel symbionts in the deep terrestrial subsurface.</title>
        <authorList>
            <person name="Probst A.J."/>
            <person name="Ladd B."/>
            <person name="Jarett J.K."/>
            <person name="Geller-Mcgrath D.E."/>
            <person name="Sieber C.M.K."/>
            <person name="Emerson J.B."/>
            <person name="Anantharaman K."/>
            <person name="Thomas B.C."/>
            <person name="Malmstrom R."/>
            <person name="Stieglmeier M."/>
            <person name="Klingl A."/>
            <person name="Woyke T."/>
            <person name="Ryan C.M."/>
            <person name="Banfield J.F."/>
        </authorList>
    </citation>
    <scope>NUCLEOTIDE SEQUENCE [LARGE SCALE GENOMIC DNA]</scope>
</reference>
<keyword evidence="3" id="KW-0238">DNA-binding</keyword>
<dbReference type="GO" id="GO:0006270">
    <property type="term" value="P:DNA replication initiation"/>
    <property type="evidence" value="ECO:0007669"/>
    <property type="project" value="TreeGrafter"/>
</dbReference>
<evidence type="ECO:0000256" key="2">
    <source>
        <dbReference type="ARBA" id="ARBA00022840"/>
    </source>
</evidence>
<dbReference type="GO" id="GO:0043138">
    <property type="term" value="F:3'-5' DNA helicase activity"/>
    <property type="evidence" value="ECO:0007669"/>
    <property type="project" value="TreeGrafter"/>
</dbReference>
<evidence type="ECO:0000256" key="3">
    <source>
        <dbReference type="ARBA" id="ARBA00023125"/>
    </source>
</evidence>
<dbReference type="InterPro" id="IPR042115">
    <property type="entry name" value="PriA_3primeBD_sf"/>
</dbReference>
<dbReference type="EMBL" id="PEXW01000013">
    <property type="protein sequence ID" value="PIS40972.1"/>
    <property type="molecule type" value="Genomic_DNA"/>
</dbReference>